<dbReference type="EMBL" id="SLWB01000007">
    <property type="protein sequence ID" value="TCN67664.1"/>
    <property type="molecule type" value="Genomic_DNA"/>
</dbReference>
<evidence type="ECO:0000256" key="5">
    <source>
        <dbReference type="ARBA" id="ARBA00023237"/>
    </source>
</evidence>
<evidence type="ECO:0000313" key="8">
    <source>
        <dbReference type="EMBL" id="TCN67664.1"/>
    </source>
</evidence>
<evidence type="ECO:0000256" key="4">
    <source>
        <dbReference type="ARBA" id="ARBA00023136"/>
    </source>
</evidence>
<keyword evidence="3" id="KW-0732">Signal</keyword>
<accession>A0A4R2EMH5</accession>
<dbReference type="PROSITE" id="PS51257">
    <property type="entry name" value="PROKAR_LIPOPROTEIN"/>
    <property type="match status" value="1"/>
</dbReference>
<dbReference type="InterPro" id="IPR011990">
    <property type="entry name" value="TPR-like_helical_dom_sf"/>
</dbReference>
<dbReference type="InterPro" id="IPR033985">
    <property type="entry name" value="SusD-like_N"/>
</dbReference>
<evidence type="ECO:0000256" key="1">
    <source>
        <dbReference type="ARBA" id="ARBA00004442"/>
    </source>
</evidence>
<dbReference type="Pfam" id="PF07980">
    <property type="entry name" value="SusD_RagB"/>
    <property type="match status" value="1"/>
</dbReference>
<dbReference type="Pfam" id="PF14322">
    <property type="entry name" value="SusD-like_3"/>
    <property type="match status" value="1"/>
</dbReference>
<dbReference type="RefSeq" id="WP_131839298.1">
    <property type="nucleotide sequence ID" value="NZ_SLWB01000007.1"/>
</dbReference>
<comment type="caution">
    <text evidence="8">The sequence shown here is derived from an EMBL/GenBank/DDBJ whole genome shotgun (WGS) entry which is preliminary data.</text>
</comment>
<comment type="similarity">
    <text evidence="2">Belongs to the SusD family.</text>
</comment>
<dbReference type="Gene3D" id="1.25.40.10">
    <property type="entry name" value="Tetratricopeptide repeat domain"/>
    <property type="match status" value="1"/>
</dbReference>
<evidence type="ECO:0000256" key="2">
    <source>
        <dbReference type="ARBA" id="ARBA00006275"/>
    </source>
</evidence>
<dbReference type="Proteomes" id="UP000294830">
    <property type="component" value="Unassembled WGS sequence"/>
</dbReference>
<reference evidence="8 9" key="1">
    <citation type="submission" date="2019-03" db="EMBL/GenBank/DDBJ databases">
        <title>Genomic Encyclopedia of Archaeal and Bacterial Type Strains, Phase II (KMG-II): from individual species to whole genera.</title>
        <authorList>
            <person name="Goeker M."/>
        </authorList>
    </citation>
    <scope>NUCLEOTIDE SEQUENCE [LARGE SCALE GENOMIC DNA]</scope>
    <source>
        <strain evidence="8 9">RL-C</strain>
    </source>
</reference>
<feature type="domain" description="SusD-like N-terminal" evidence="7">
    <location>
        <begin position="77"/>
        <end position="218"/>
    </location>
</feature>
<evidence type="ECO:0000259" key="6">
    <source>
        <dbReference type="Pfam" id="PF07980"/>
    </source>
</evidence>
<sequence>MKKLYILLLSAATIFASCTDLKEEILDEQDGLKVISTPEGMASIVAPSYAYLRDLQSRSGVWLAIESCTDEVAFPTRGANWNNADYRTLFTHDYDPLNGYVKNAWNSFNIGLSKCNTSLYYLSLLEQTEAVKTYAAEVRFIRALCMYQLNDLFGQFPFRESSEYDYSATPTILSRKEAVTRIETELKDIIPQLKLKGEVPYGRITRAAAQMLLAKLYLNNQVYTGTAPEFKDGTARWSDVIKICDEIIDSKKYTLADDFWKLYLADNAAYSNQTETILPIIYNCAAGIGGTAWTNQTLGYNQTFGTYTSLWNGCCTTPTFFDTWDQTDPRFRDDRLISKTGFNLGFLVGQQYNTKGEMVKTKTGIPLAFTKEFSIQNSAEEAGIRVIKYAPDAATAYPGSSENDFQYYRLTDVYLMRAEAKMRSGDASGALADVNEVRLARKFKTIDANDFSLLSIYNERGYEFYWEGSRRNDMVRFNKYCEARYEKNAVTPSYKILFPIPASALEANPQLKQNPQYN</sequence>
<gene>
    <name evidence="8" type="ORF">CLV25_107123</name>
</gene>
<evidence type="ECO:0000256" key="3">
    <source>
        <dbReference type="ARBA" id="ARBA00022729"/>
    </source>
</evidence>
<organism evidence="8 9">
    <name type="scientific">Acetobacteroides hydrogenigenes</name>
    <dbReference type="NCBI Taxonomy" id="979970"/>
    <lineage>
        <taxon>Bacteria</taxon>
        <taxon>Pseudomonadati</taxon>
        <taxon>Bacteroidota</taxon>
        <taxon>Bacteroidia</taxon>
        <taxon>Bacteroidales</taxon>
        <taxon>Rikenellaceae</taxon>
        <taxon>Acetobacteroides</taxon>
    </lineage>
</organism>
<proteinExistence type="inferred from homology"/>
<evidence type="ECO:0000259" key="7">
    <source>
        <dbReference type="Pfam" id="PF14322"/>
    </source>
</evidence>
<dbReference type="AlphaFoldDB" id="A0A4R2EMH5"/>
<dbReference type="Gene3D" id="1.25.40.390">
    <property type="match status" value="1"/>
</dbReference>
<protein>
    <submittedName>
        <fullName evidence="8">Putative outer membrane starch-binding protein</fullName>
    </submittedName>
</protein>
<keyword evidence="4" id="KW-0472">Membrane</keyword>
<dbReference type="SUPFAM" id="SSF48452">
    <property type="entry name" value="TPR-like"/>
    <property type="match status" value="1"/>
</dbReference>
<keyword evidence="5" id="KW-0998">Cell outer membrane</keyword>
<name>A0A4R2EMH5_9BACT</name>
<comment type="subcellular location">
    <subcellularLocation>
        <location evidence="1">Cell outer membrane</location>
    </subcellularLocation>
</comment>
<feature type="domain" description="RagB/SusD" evidence="6">
    <location>
        <begin position="320"/>
        <end position="488"/>
    </location>
</feature>
<dbReference type="Gene3D" id="1.10.3780.10">
    <property type="entry name" value="SusD-like"/>
    <property type="match status" value="1"/>
</dbReference>
<evidence type="ECO:0000313" key="9">
    <source>
        <dbReference type="Proteomes" id="UP000294830"/>
    </source>
</evidence>
<keyword evidence="9" id="KW-1185">Reference proteome</keyword>
<dbReference type="GO" id="GO:0009279">
    <property type="term" value="C:cell outer membrane"/>
    <property type="evidence" value="ECO:0007669"/>
    <property type="project" value="UniProtKB-SubCell"/>
</dbReference>
<dbReference type="OrthoDB" id="5694214at2"/>
<dbReference type="InterPro" id="IPR012944">
    <property type="entry name" value="SusD_RagB_dom"/>
</dbReference>